<evidence type="ECO:0000313" key="3">
    <source>
        <dbReference type="EMBL" id="MEX0406177.1"/>
    </source>
</evidence>
<dbReference type="RefSeq" id="WP_367954042.1">
    <property type="nucleotide sequence ID" value="NZ_JBDPGJ010000002.1"/>
</dbReference>
<evidence type="ECO:0000256" key="1">
    <source>
        <dbReference type="SAM" id="SignalP"/>
    </source>
</evidence>
<organism evidence="3 4">
    <name type="scientific">Aquibium pacificus</name>
    <dbReference type="NCBI Taxonomy" id="3153579"/>
    <lineage>
        <taxon>Bacteria</taxon>
        <taxon>Pseudomonadati</taxon>
        <taxon>Pseudomonadota</taxon>
        <taxon>Alphaproteobacteria</taxon>
        <taxon>Hyphomicrobiales</taxon>
        <taxon>Phyllobacteriaceae</taxon>
        <taxon>Aquibium</taxon>
    </lineage>
</organism>
<sequence>MNRRALLKWSGAAGLLSIAGGGTLAAGGKNDNPYYGGPPSDHFDGRIFFNPEGIPPRPFTDLLRWQFAGGRAKWPASWPSPFAPAKADTLSHENALRVTMVGHATLLIQIAGLSILTDPVWSQRVSPLSFIGPRRVNEPGIAFDDLPPIDVVLLSHNHYDHLDAATLLRLRQAHDPLLVTPLGNDAIVRKDVPGMRIFCGDWGASHDFAAPSGKATVHIEPAHHWSARGAGDRRMALWSAFVVETTAGKVYVAGDTGFHRGINYRDAAQKHGSFRLAVLPIGAYEPRWFMEGQHQNPEEAVEGMRLCNAEFAAGCHWGTFQLTNEPIDEPRDRLYAALDSAGVPRERFRPMLPGEAWDLPSSTT</sequence>
<dbReference type="PANTHER" id="PTHR15032:SF4">
    <property type="entry name" value="N-ACYL-PHOSPHATIDYLETHANOLAMINE-HYDROLYZING PHOSPHOLIPASE D"/>
    <property type="match status" value="1"/>
</dbReference>
<accession>A0ABV3SHE7</accession>
<evidence type="ECO:0000313" key="4">
    <source>
        <dbReference type="Proteomes" id="UP001556692"/>
    </source>
</evidence>
<evidence type="ECO:0000259" key="2">
    <source>
        <dbReference type="Pfam" id="PF12706"/>
    </source>
</evidence>
<feature type="chain" id="PRO_5046475665" evidence="1">
    <location>
        <begin position="26"/>
        <end position="364"/>
    </location>
</feature>
<comment type="caution">
    <text evidence="3">The sequence shown here is derived from an EMBL/GenBank/DDBJ whole genome shotgun (WGS) entry which is preliminary data.</text>
</comment>
<feature type="domain" description="Metallo-beta-lactamase" evidence="2">
    <location>
        <begin position="115"/>
        <end position="317"/>
    </location>
</feature>
<dbReference type="Pfam" id="PF12706">
    <property type="entry name" value="Lactamase_B_2"/>
    <property type="match status" value="1"/>
</dbReference>
<dbReference type="Proteomes" id="UP001556692">
    <property type="component" value="Unassembled WGS sequence"/>
</dbReference>
<reference evidence="3 4" key="1">
    <citation type="submission" date="2024-05" db="EMBL/GenBank/DDBJ databases">
        <authorList>
            <person name="Jiang F."/>
        </authorList>
    </citation>
    <scope>NUCLEOTIDE SEQUENCE [LARGE SCALE GENOMIC DNA]</scope>
    <source>
        <strain evidence="3 4">LZ166</strain>
    </source>
</reference>
<gene>
    <name evidence="3" type="ORF">ABGN05_10920</name>
</gene>
<dbReference type="InterPro" id="IPR001279">
    <property type="entry name" value="Metallo-B-lactamas"/>
</dbReference>
<dbReference type="SUPFAM" id="SSF56281">
    <property type="entry name" value="Metallo-hydrolase/oxidoreductase"/>
    <property type="match status" value="1"/>
</dbReference>
<dbReference type="InterPro" id="IPR036866">
    <property type="entry name" value="RibonucZ/Hydroxyglut_hydro"/>
</dbReference>
<keyword evidence="1" id="KW-0732">Signal</keyword>
<dbReference type="Gene3D" id="3.60.15.10">
    <property type="entry name" value="Ribonuclease Z/Hydroxyacylglutathione hydrolase-like"/>
    <property type="match status" value="1"/>
</dbReference>
<feature type="signal peptide" evidence="1">
    <location>
        <begin position="1"/>
        <end position="25"/>
    </location>
</feature>
<protein>
    <submittedName>
        <fullName evidence="3">MBL fold metallo-hydrolase</fullName>
    </submittedName>
</protein>
<name>A0ABV3SHE7_9HYPH</name>
<proteinExistence type="predicted"/>
<dbReference type="PANTHER" id="PTHR15032">
    <property type="entry name" value="N-ACYL-PHOSPHATIDYLETHANOLAMINE-HYDROLYZING PHOSPHOLIPASE D"/>
    <property type="match status" value="1"/>
</dbReference>
<dbReference type="EMBL" id="JBDPGJ010000002">
    <property type="protein sequence ID" value="MEX0406177.1"/>
    <property type="molecule type" value="Genomic_DNA"/>
</dbReference>
<keyword evidence="4" id="KW-1185">Reference proteome</keyword>